<dbReference type="Proteomes" id="UP001157091">
    <property type="component" value="Unassembled WGS sequence"/>
</dbReference>
<keyword evidence="2" id="KW-1185">Reference proteome</keyword>
<evidence type="ECO:0000313" key="2">
    <source>
        <dbReference type="Proteomes" id="UP001157091"/>
    </source>
</evidence>
<reference evidence="2" key="1">
    <citation type="journal article" date="2019" name="Int. J. Syst. Evol. Microbiol.">
        <title>The Global Catalogue of Microorganisms (GCM) 10K type strain sequencing project: providing services to taxonomists for standard genome sequencing and annotation.</title>
        <authorList>
            <consortium name="The Broad Institute Genomics Platform"/>
            <consortium name="The Broad Institute Genome Sequencing Center for Infectious Disease"/>
            <person name="Wu L."/>
            <person name="Ma J."/>
        </authorList>
    </citation>
    <scope>NUCLEOTIDE SEQUENCE [LARGE SCALE GENOMIC DNA]</scope>
    <source>
        <strain evidence="2">NBRC 106348</strain>
    </source>
</reference>
<organism evidence="1 2">
    <name type="scientific">Luteimicrobium album</name>
    <dbReference type="NCBI Taxonomy" id="1054550"/>
    <lineage>
        <taxon>Bacteria</taxon>
        <taxon>Bacillati</taxon>
        <taxon>Actinomycetota</taxon>
        <taxon>Actinomycetes</taxon>
        <taxon>Micrococcales</taxon>
        <taxon>Luteimicrobium</taxon>
    </lineage>
</organism>
<proteinExistence type="predicted"/>
<sequence>MVPVGSTNDLTDETVTATVVLSPAASGTQPASASTSSNAIFSAASFSNVQTAQTAQASSATTLALVAGASGSAGNWGATSLASSA</sequence>
<comment type="caution">
    <text evidence="1">The sequence shown here is derived from an EMBL/GenBank/DDBJ whole genome shotgun (WGS) entry which is preliminary data.</text>
</comment>
<name>A0ABQ6I6K7_9MICO</name>
<dbReference type="EMBL" id="BSUK01000001">
    <property type="protein sequence ID" value="GMA25847.1"/>
    <property type="molecule type" value="Genomic_DNA"/>
</dbReference>
<accession>A0ABQ6I6K7</accession>
<protein>
    <submittedName>
        <fullName evidence="1">Uncharacterized protein</fullName>
    </submittedName>
</protein>
<evidence type="ECO:0000313" key="1">
    <source>
        <dbReference type="EMBL" id="GMA25847.1"/>
    </source>
</evidence>
<gene>
    <name evidence="1" type="ORF">GCM10025864_36060</name>
</gene>